<dbReference type="AlphaFoldDB" id="A0AB35Y6U2"/>
<accession>A0AB35Y6U2</accession>
<comment type="caution">
    <text evidence="1">The sequence shown here is derived from an EMBL/GenBank/DDBJ whole genome shotgun (WGS) entry which is preliminary data.</text>
</comment>
<organism evidence="1 2">
    <name type="scientific">Faecalibacterium wellingii</name>
    <dbReference type="NCBI Taxonomy" id="2929491"/>
    <lineage>
        <taxon>Bacteria</taxon>
        <taxon>Bacillati</taxon>
        <taxon>Bacillota</taxon>
        <taxon>Clostridia</taxon>
        <taxon>Eubacteriales</taxon>
        <taxon>Oscillospiraceae</taxon>
        <taxon>Faecalibacterium</taxon>
    </lineage>
</organism>
<evidence type="ECO:0000313" key="1">
    <source>
        <dbReference type="EMBL" id="MEJ5196308.1"/>
    </source>
</evidence>
<dbReference type="SMART" id="SM00671">
    <property type="entry name" value="SEL1"/>
    <property type="match status" value="1"/>
</dbReference>
<name>A0AB35Y6U2_9FIRM</name>
<dbReference type="InterPro" id="IPR006597">
    <property type="entry name" value="Sel1-like"/>
</dbReference>
<gene>
    <name evidence="1" type="ORF">WF834_09020</name>
</gene>
<evidence type="ECO:0000313" key="2">
    <source>
        <dbReference type="Proteomes" id="UP001373196"/>
    </source>
</evidence>
<proteinExistence type="predicted"/>
<dbReference type="SUPFAM" id="SSF81901">
    <property type="entry name" value="HCP-like"/>
    <property type="match status" value="1"/>
</dbReference>
<dbReference type="InterPro" id="IPR011990">
    <property type="entry name" value="TPR-like_helical_dom_sf"/>
</dbReference>
<dbReference type="Proteomes" id="UP001373196">
    <property type="component" value="Unassembled WGS sequence"/>
</dbReference>
<dbReference type="EMBL" id="JBBFGL010000008">
    <property type="protein sequence ID" value="MEJ5196308.1"/>
    <property type="molecule type" value="Genomic_DNA"/>
</dbReference>
<sequence length="836" mass="94674">MDNTAAYLAVLAQIMQEERAETTTGSWEHYEKLYALVHTDLTTQLKASRYPDAPALQKKAEGLLDEMEPLYLCPELAGTGCLLISDYHTNTLFEPFRRAFLHWADIAPLFRLQTQIPFLIVDSEEDQLEVLNYANRHVALSPDEYELLLTESGKNRVALNKIVQVFLLRTPLAVKNVSLIFDNVYHRAEQLFGGAVSRKIACLNSRGFQTASKRGLDHFDAVTCKPELVPALKAHPALCHCPRMDWAMLVPCLGTIHPILYGFQYRFQALFTQMECYYLRSSNEMQEVVRQITDDIVRLGEKQNDALPQLRQSAKEAGDQLNNEWNALQPVLETIHTCLTENEKDLRDLSSSGKEVPRRVWDAVFEIFFTEEREKTRFGQKIEASLRTLEYPELPLVQAYLKKKAGKPVSAPVVTVGPGEWEKARMLLELQNPDSLSRATLRQYVDLLKPNRLSSGREYYAKSLIATFPEDVTSALTESFQRGYLPAGEKLLQLYNCASSSIDLSVLVNGLLPEACVAMAQRSTPRCATYSDLADPGFTYYKLAAVKGYLPAIQFIVDKLYDSGFSTAKRIGSTSLTDAARKKYAENGKVLCSLCHYLIEERSHQSLHNSEILGVVLFCLGESYSEAMRLLSGIDTGVSNFCKGCMYHHGYGVAQNTEQAIRYYQLAALKGFKNPSLQPSLRACYQADAKEKEEQTTAYQEGNSYKRTTSNYQTHDSGCFITTATCRALHAGDDCRELNLLRWFRDNKLQSTPQGEAIVREYYRVGPLLVQAIDHTPDPDALYQSLWEDYIRPSCTALENRQWEPAKQIYVRMVKTLCLRFGVEVRPQICEALKDY</sequence>
<dbReference type="RefSeq" id="WP_339395641.1">
    <property type="nucleotide sequence ID" value="NZ_JBBFGL010000008.1"/>
</dbReference>
<dbReference type="InterPro" id="IPR049886">
    <property type="entry name" value="CFI_box_CTERM_dom"/>
</dbReference>
<reference evidence="1" key="1">
    <citation type="submission" date="2024-03" db="EMBL/GenBank/DDBJ databases">
        <authorList>
            <person name="Plomp N."/>
            <person name="Harmsen H.J."/>
        </authorList>
    </citation>
    <scope>NUCLEOTIDE SEQUENCE</scope>
    <source>
        <strain evidence="1">HTF-128</strain>
    </source>
</reference>
<dbReference type="NCBIfam" id="NF041770">
    <property type="entry name" value="CFI_box_CTERM"/>
    <property type="match status" value="1"/>
</dbReference>
<dbReference type="Gene3D" id="1.25.40.10">
    <property type="entry name" value="Tetratricopeptide repeat domain"/>
    <property type="match status" value="1"/>
</dbReference>
<protein>
    <submittedName>
        <fullName evidence="1">SEL1-like repeat protein</fullName>
    </submittedName>
</protein>